<evidence type="ECO:0000313" key="3">
    <source>
        <dbReference type="EMBL" id="UNY99929.1"/>
    </source>
</evidence>
<evidence type="ECO:0000313" key="4">
    <source>
        <dbReference type="Proteomes" id="UP000829476"/>
    </source>
</evidence>
<dbReference type="InterPro" id="IPR006015">
    <property type="entry name" value="Universal_stress_UspA"/>
</dbReference>
<dbReference type="PRINTS" id="PR01438">
    <property type="entry name" value="UNVRSLSTRESS"/>
</dbReference>
<reference evidence="3 4" key="1">
    <citation type="journal article" date="2018" name="Int. J. Syst. Evol. Microbiol.">
        <title>Zhouia spongiae sp. nov., isolated from a marine sponge.</title>
        <authorList>
            <person name="Zhuang L."/>
            <person name="Lin B."/>
            <person name="Qin F."/>
            <person name="Luo L."/>
        </authorList>
    </citation>
    <scope>NUCLEOTIDE SEQUENCE [LARGE SCALE GENOMIC DNA]</scope>
    <source>
        <strain evidence="3 4">HN-Y44</strain>
    </source>
</reference>
<dbReference type="SUPFAM" id="SSF52402">
    <property type="entry name" value="Adenine nucleotide alpha hydrolases-like"/>
    <property type="match status" value="1"/>
</dbReference>
<feature type="domain" description="UspA" evidence="2">
    <location>
        <begin position="1"/>
        <end position="136"/>
    </location>
</feature>
<protein>
    <submittedName>
        <fullName evidence="3">Universal stress protein</fullName>
    </submittedName>
</protein>
<dbReference type="Proteomes" id="UP000829476">
    <property type="component" value="Chromosome"/>
</dbReference>
<proteinExistence type="inferred from homology"/>
<evidence type="ECO:0000256" key="1">
    <source>
        <dbReference type="ARBA" id="ARBA00008791"/>
    </source>
</evidence>
<keyword evidence="4" id="KW-1185">Reference proteome</keyword>
<dbReference type="Gene3D" id="3.40.50.12370">
    <property type="match status" value="1"/>
</dbReference>
<dbReference type="CDD" id="cd00293">
    <property type="entry name" value="USP-like"/>
    <property type="match status" value="1"/>
</dbReference>
<dbReference type="RefSeq" id="WP_242938298.1">
    <property type="nucleotide sequence ID" value="NZ_CP094326.1"/>
</dbReference>
<dbReference type="InterPro" id="IPR006016">
    <property type="entry name" value="UspA"/>
</dbReference>
<sequence length="265" mass="29909">MKNILVPIGSNKNMKSILQYAIDFASVFNAKVYVFRAYQTMSAKAGSIKNIDSVIEKNEKDELEGVLTDVDSKNVQVITVLGKGDIVDSVDGFVKKYNVDLMILAPRSNSIKEEVFLGKTSGKLIKHTRIPALIVPENFEFKKIDSVLMAFKSGKVNNPASLSPLNNIMEKFNAKIDVLLVKTPDHTPDDLVVHKDLDRIKNSMQTTENATTFQGVLENIHSYHPDILCVFRRKRGFFTKLWEKNLILKREFHCSIPLLVLNGRN</sequence>
<dbReference type="Pfam" id="PF00582">
    <property type="entry name" value="Usp"/>
    <property type="match status" value="1"/>
</dbReference>
<dbReference type="PANTHER" id="PTHR46268:SF6">
    <property type="entry name" value="UNIVERSAL STRESS PROTEIN UP12"/>
    <property type="match status" value="1"/>
</dbReference>
<comment type="similarity">
    <text evidence="1">Belongs to the universal stress protein A family.</text>
</comment>
<accession>A0ABY3YQ17</accession>
<dbReference type="EMBL" id="CP094326">
    <property type="protein sequence ID" value="UNY99929.1"/>
    <property type="molecule type" value="Genomic_DNA"/>
</dbReference>
<dbReference type="PANTHER" id="PTHR46268">
    <property type="entry name" value="STRESS RESPONSE PROTEIN NHAX"/>
    <property type="match status" value="1"/>
</dbReference>
<name>A0ABY3YQ17_9FLAO</name>
<organism evidence="3 4">
    <name type="scientific">Zhouia spongiae</name>
    <dbReference type="NCBI Taxonomy" id="2202721"/>
    <lineage>
        <taxon>Bacteria</taxon>
        <taxon>Pseudomonadati</taxon>
        <taxon>Bacteroidota</taxon>
        <taxon>Flavobacteriia</taxon>
        <taxon>Flavobacteriales</taxon>
        <taxon>Flavobacteriaceae</taxon>
        <taxon>Zhouia</taxon>
    </lineage>
</organism>
<gene>
    <name evidence="3" type="ORF">MQE36_06160</name>
</gene>
<evidence type="ECO:0000259" key="2">
    <source>
        <dbReference type="Pfam" id="PF00582"/>
    </source>
</evidence>